<reference evidence="2" key="1">
    <citation type="journal article" date="2023" name="G3 (Bethesda)">
        <title>Genome assembly and association tests identify interacting loci associated with vigor, precocity, and sex in interspecific pistachio rootstocks.</title>
        <authorList>
            <person name="Palmer W."/>
            <person name="Jacygrad E."/>
            <person name="Sagayaradj S."/>
            <person name="Cavanaugh K."/>
            <person name="Han R."/>
            <person name="Bertier L."/>
            <person name="Beede B."/>
            <person name="Kafkas S."/>
            <person name="Golino D."/>
            <person name="Preece J."/>
            <person name="Michelmore R."/>
        </authorList>
    </citation>
    <scope>NUCLEOTIDE SEQUENCE [LARGE SCALE GENOMIC DNA]</scope>
</reference>
<evidence type="ECO:0000313" key="1">
    <source>
        <dbReference type="EMBL" id="KAJ0033913.1"/>
    </source>
</evidence>
<proteinExistence type="predicted"/>
<gene>
    <name evidence="1" type="ORF">Pint_24163</name>
</gene>
<dbReference type="EMBL" id="CM047742">
    <property type="protein sequence ID" value="KAJ0033913.1"/>
    <property type="molecule type" value="Genomic_DNA"/>
</dbReference>
<protein>
    <submittedName>
        <fullName evidence="1">Uncharacterized protein</fullName>
    </submittedName>
</protein>
<accession>A0ACC0YAF9</accession>
<keyword evidence="2" id="KW-1185">Reference proteome</keyword>
<organism evidence="1 2">
    <name type="scientific">Pistacia integerrima</name>
    <dbReference type="NCBI Taxonomy" id="434235"/>
    <lineage>
        <taxon>Eukaryota</taxon>
        <taxon>Viridiplantae</taxon>
        <taxon>Streptophyta</taxon>
        <taxon>Embryophyta</taxon>
        <taxon>Tracheophyta</taxon>
        <taxon>Spermatophyta</taxon>
        <taxon>Magnoliopsida</taxon>
        <taxon>eudicotyledons</taxon>
        <taxon>Gunneridae</taxon>
        <taxon>Pentapetalae</taxon>
        <taxon>rosids</taxon>
        <taxon>malvids</taxon>
        <taxon>Sapindales</taxon>
        <taxon>Anacardiaceae</taxon>
        <taxon>Pistacia</taxon>
    </lineage>
</organism>
<sequence>MEALTQIACVSGAGMDTHQHFRWNENRVSLKKEKVGLKKKLKLLKGLSKDLSTFSDLGFASTDQNNDLILQVRGKMITEAAEVLLKQLEQLKAEEKELKRKRKQEKAKLKAEISCESSDSECEEEVTNVKSLARSQSGVCEENKVNGFVAERRLVNDETSCCSDAVTKRIEVCMGNKCKKLGGGALLGEFQRVMGTEEGVVAGCKCMGKCRDGPNVRLYNSDHHTQTPINPLCIGVGLEDVSGIVTNFFAQDTKDLGLNPAC</sequence>
<comment type="caution">
    <text evidence="1">The sequence shown here is derived from an EMBL/GenBank/DDBJ whole genome shotgun (WGS) entry which is preliminary data.</text>
</comment>
<dbReference type="Proteomes" id="UP001163603">
    <property type="component" value="Chromosome 7"/>
</dbReference>
<evidence type="ECO:0000313" key="2">
    <source>
        <dbReference type="Proteomes" id="UP001163603"/>
    </source>
</evidence>
<name>A0ACC0YAF9_9ROSI</name>